<dbReference type="EMBL" id="CM000146">
    <property type="protein sequence ID" value="EAZ44126.1"/>
    <property type="molecule type" value="Genomic_DNA"/>
</dbReference>
<dbReference type="Pfam" id="PF24974">
    <property type="entry name" value="DUF7771"/>
    <property type="match status" value="1"/>
</dbReference>
<name>A3BX37_ORYSJ</name>
<dbReference type="PANTHER" id="PTHR36487">
    <property type="entry name" value="OS09G0296500 PROTEIN-RELATED"/>
    <property type="match status" value="1"/>
</dbReference>
<evidence type="ECO:0000259" key="2">
    <source>
        <dbReference type="Pfam" id="PF24974"/>
    </source>
</evidence>
<dbReference type="Proteomes" id="UP000007752">
    <property type="component" value="Chromosome 9"/>
</dbReference>
<protein>
    <recommendedName>
        <fullName evidence="2">DUF7771 domain-containing protein</fullName>
    </recommendedName>
</protein>
<evidence type="ECO:0000256" key="1">
    <source>
        <dbReference type="SAM" id="SignalP"/>
    </source>
</evidence>
<gene>
    <name evidence="3" type="ORF">OsJ_28752</name>
</gene>
<dbReference type="PANTHER" id="PTHR36487:SF3">
    <property type="entry name" value="OS09G0297900 PROTEIN"/>
    <property type="match status" value="1"/>
</dbReference>
<proteinExistence type="predicted"/>
<feature type="domain" description="DUF7771" evidence="2">
    <location>
        <begin position="74"/>
        <end position="162"/>
    </location>
</feature>
<feature type="chain" id="PRO_5002651961" description="DUF7771 domain-containing protein" evidence="1">
    <location>
        <begin position="33"/>
        <end position="172"/>
    </location>
</feature>
<reference evidence="3" key="2">
    <citation type="submission" date="2008-12" db="EMBL/GenBank/DDBJ databases">
        <title>Improved gene annotation of the rice (Oryza sativa) genomes.</title>
        <authorList>
            <person name="Wang J."/>
            <person name="Li R."/>
            <person name="Fan W."/>
            <person name="Huang Q."/>
            <person name="Zhang J."/>
            <person name="Zhou Y."/>
            <person name="Hu Y."/>
            <person name="Zi S."/>
            <person name="Li J."/>
            <person name="Ni P."/>
            <person name="Zheng H."/>
            <person name="Zhang Y."/>
            <person name="Zhao M."/>
            <person name="Hao Q."/>
            <person name="McDermott J."/>
            <person name="Samudrala R."/>
            <person name="Kristiansen K."/>
            <person name="Wong G.K.-S."/>
        </authorList>
    </citation>
    <scope>NUCLEOTIDE SEQUENCE</scope>
</reference>
<keyword evidence="1" id="KW-0732">Signal</keyword>
<feature type="signal peptide" evidence="1">
    <location>
        <begin position="1"/>
        <end position="32"/>
    </location>
</feature>
<organism evidence="3">
    <name type="scientific">Oryza sativa subsp. japonica</name>
    <name type="common">Rice</name>
    <dbReference type="NCBI Taxonomy" id="39947"/>
    <lineage>
        <taxon>Eukaryota</taxon>
        <taxon>Viridiplantae</taxon>
        <taxon>Streptophyta</taxon>
        <taxon>Embryophyta</taxon>
        <taxon>Tracheophyta</taxon>
        <taxon>Spermatophyta</taxon>
        <taxon>Magnoliopsida</taxon>
        <taxon>Liliopsida</taxon>
        <taxon>Poales</taxon>
        <taxon>Poaceae</taxon>
        <taxon>BOP clade</taxon>
        <taxon>Oryzoideae</taxon>
        <taxon>Oryzeae</taxon>
        <taxon>Oryzinae</taxon>
        <taxon>Oryza</taxon>
        <taxon>Oryza sativa</taxon>
    </lineage>
</organism>
<accession>A3BX37</accession>
<dbReference type="AlphaFoldDB" id="A3BX37"/>
<evidence type="ECO:0000313" key="3">
    <source>
        <dbReference type="EMBL" id="EAZ44126.1"/>
    </source>
</evidence>
<dbReference type="InterPro" id="IPR056673">
    <property type="entry name" value="DUF7771"/>
</dbReference>
<reference evidence="3" key="1">
    <citation type="journal article" date="2005" name="PLoS Biol.">
        <title>The genomes of Oryza sativa: a history of duplications.</title>
        <authorList>
            <person name="Yu J."/>
            <person name="Wang J."/>
            <person name="Lin W."/>
            <person name="Li S."/>
            <person name="Li H."/>
            <person name="Zhou J."/>
            <person name="Ni P."/>
            <person name="Dong W."/>
            <person name="Hu S."/>
            <person name="Zeng C."/>
            <person name="Zhang J."/>
            <person name="Zhang Y."/>
            <person name="Li R."/>
            <person name="Xu Z."/>
            <person name="Li S."/>
            <person name="Li X."/>
            <person name="Zheng H."/>
            <person name="Cong L."/>
            <person name="Lin L."/>
            <person name="Yin J."/>
            <person name="Geng J."/>
            <person name="Li G."/>
            <person name="Shi J."/>
            <person name="Liu J."/>
            <person name="Lv H."/>
            <person name="Li J."/>
            <person name="Wang J."/>
            <person name="Deng Y."/>
            <person name="Ran L."/>
            <person name="Shi X."/>
            <person name="Wang X."/>
            <person name="Wu Q."/>
            <person name="Li C."/>
            <person name="Ren X."/>
            <person name="Wang J."/>
            <person name="Wang X."/>
            <person name="Li D."/>
            <person name="Liu D."/>
            <person name="Zhang X."/>
            <person name="Ji Z."/>
            <person name="Zhao W."/>
            <person name="Sun Y."/>
            <person name="Zhang Z."/>
            <person name="Bao J."/>
            <person name="Han Y."/>
            <person name="Dong L."/>
            <person name="Ji J."/>
            <person name="Chen P."/>
            <person name="Wu S."/>
            <person name="Liu J."/>
            <person name="Xiao Y."/>
            <person name="Bu D."/>
            <person name="Tan J."/>
            <person name="Yang L."/>
            <person name="Ye C."/>
            <person name="Zhang J."/>
            <person name="Xu J."/>
            <person name="Zhou Y."/>
            <person name="Yu Y."/>
            <person name="Zhang B."/>
            <person name="Zhuang S."/>
            <person name="Wei H."/>
            <person name="Liu B."/>
            <person name="Lei M."/>
            <person name="Yu H."/>
            <person name="Li Y."/>
            <person name="Xu H."/>
            <person name="Wei S."/>
            <person name="He X."/>
            <person name="Fang L."/>
            <person name="Zhang Z."/>
            <person name="Zhang Y."/>
            <person name="Huang X."/>
            <person name="Su Z."/>
            <person name="Tong W."/>
            <person name="Li J."/>
            <person name="Tong Z."/>
            <person name="Li S."/>
            <person name="Ye J."/>
            <person name="Wang L."/>
            <person name="Fang L."/>
            <person name="Lei T."/>
            <person name="Chen C."/>
            <person name="Chen H."/>
            <person name="Xu Z."/>
            <person name="Li H."/>
            <person name="Huang H."/>
            <person name="Zhang F."/>
            <person name="Xu H."/>
            <person name="Li N."/>
            <person name="Zhao C."/>
            <person name="Li S."/>
            <person name="Dong L."/>
            <person name="Huang Y."/>
            <person name="Li L."/>
            <person name="Xi Y."/>
            <person name="Qi Q."/>
            <person name="Li W."/>
            <person name="Zhang B."/>
            <person name="Hu W."/>
            <person name="Zhang Y."/>
            <person name="Tian X."/>
            <person name="Jiao Y."/>
            <person name="Liang X."/>
            <person name="Jin J."/>
            <person name="Gao L."/>
            <person name="Zheng W."/>
            <person name="Hao B."/>
            <person name="Liu S."/>
            <person name="Wang W."/>
            <person name="Yuan L."/>
            <person name="Cao M."/>
            <person name="McDermott J."/>
            <person name="Samudrala R."/>
            <person name="Wang J."/>
            <person name="Wong G.K."/>
            <person name="Yang H."/>
        </authorList>
    </citation>
    <scope>NUCLEOTIDE SEQUENCE [LARGE SCALE GENOMIC DNA]</scope>
</reference>
<sequence>MARRRLAAATTTVPAIGVLILLLALAPSPARATVPARRSAVSYYASVENASLPRPAWSSSAGAWPGIRGFPDLSWGYEGNYLANLKLFDTEWPEAAACQDPAASGGELCRLVFEDDAVSVVAPGGERRVVGDLPVKRCRRHWLLFSTGCTYPDHPNPYAGRLLRNALEFFAV</sequence>